<dbReference type="AlphaFoldDB" id="A0A9N9K6W2"/>
<feature type="non-terminal residue" evidence="1">
    <location>
        <position position="44"/>
    </location>
</feature>
<dbReference type="Proteomes" id="UP000789396">
    <property type="component" value="Unassembled WGS sequence"/>
</dbReference>
<gene>
    <name evidence="1" type="ORF">RFULGI_LOCUS18770</name>
</gene>
<organism evidence="1 2">
    <name type="scientific">Racocetra fulgida</name>
    <dbReference type="NCBI Taxonomy" id="60492"/>
    <lineage>
        <taxon>Eukaryota</taxon>
        <taxon>Fungi</taxon>
        <taxon>Fungi incertae sedis</taxon>
        <taxon>Mucoromycota</taxon>
        <taxon>Glomeromycotina</taxon>
        <taxon>Glomeromycetes</taxon>
        <taxon>Diversisporales</taxon>
        <taxon>Gigasporaceae</taxon>
        <taxon>Racocetra</taxon>
    </lineage>
</organism>
<dbReference type="EMBL" id="CAJVPZ010085024">
    <property type="protein sequence ID" value="CAG8811176.1"/>
    <property type="molecule type" value="Genomic_DNA"/>
</dbReference>
<dbReference type="OrthoDB" id="416741at2759"/>
<proteinExistence type="predicted"/>
<comment type="caution">
    <text evidence="1">The sequence shown here is derived from an EMBL/GenBank/DDBJ whole genome shotgun (WGS) entry which is preliminary data.</text>
</comment>
<sequence>CLHRGKGNAALKCAIALEIQMEDITKWNNSQNKNQPRVNTNAIE</sequence>
<reference evidence="1" key="1">
    <citation type="submission" date="2021-06" db="EMBL/GenBank/DDBJ databases">
        <authorList>
            <person name="Kallberg Y."/>
            <person name="Tangrot J."/>
            <person name="Rosling A."/>
        </authorList>
    </citation>
    <scope>NUCLEOTIDE SEQUENCE</scope>
    <source>
        <strain evidence="1">IN212</strain>
    </source>
</reference>
<protein>
    <submittedName>
        <fullName evidence="1">14644_t:CDS:1</fullName>
    </submittedName>
</protein>
<evidence type="ECO:0000313" key="2">
    <source>
        <dbReference type="Proteomes" id="UP000789396"/>
    </source>
</evidence>
<feature type="non-terminal residue" evidence="1">
    <location>
        <position position="1"/>
    </location>
</feature>
<keyword evidence="2" id="KW-1185">Reference proteome</keyword>
<name>A0A9N9K6W2_9GLOM</name>
<evidence type="ECO:0000313" key="1">
    <source>
        <dbReference type="EMBL" id="CAG8811176.1"/>
    </source>
</evidence>
<accession>A0A9N9K6W2</accession>